<comment type="cofactor">
    <cofactor evidence="1">
        <name>[4Fe-4S] cluster</name>
        <dbReference type="ChEBI" id="CHEBI:49883"/>
    </cofactor>
</comment>
<keyword evidence="9" id="KW-1185">Reference proteome</keyword>
<evidence type="ECO:0000256" key="4">
    <source>
        <dbReference type="ARBA" id="ARBA00023004"/>
    </source>
</evidence>
<dbReference type="InterPro" id="IPR051198">
    <property type="entry name" value="BchE-like"/>
</dbReference>
<dbReference type="Proteomes" id="UP001342631">
    <property type="component" value="Unassembled WGS sequence"/>
</dbReference>
<organism evidence="8 9">
    <name type="scientific">Corallococcus caeni</name>
    <dbReference type="NCBI Taxonomy" id="3082388"/>
    <lineage>
        <taxon>Bacteria</taxon>
        <taxon>Pseudomonadati</taxon>
        <taxon>Myxococcota</taxon>
        <taxon>Myxococcia</taxon>
        <taxon>Myxococcales</taxon>
        <taxon>Cystobacterineae</taxon>
        <taxon>Myxococcaceae</taxon>
        <taxon>Corallococcus</taxon>
    </lineage>
</organism>
<dbReference type="InterPro" id="IPR007197">
    <property type="entry name" value="rSAM"/>
</dbReference>
<keyword evidence="3" id="KW-0479">Metal-binding</keyword>
<dbReference type="PROSITE" id="PS51332">
    <property type="entry name" value="B12_BINDING"/>
    <property type="match status" value="1"/>
</dbReference>
<dbReference type="SFLD" id="SFLDG01082">
    <property type="entry name" value="B12-binding_domain_containing"/>
    <property type="match status" value="1"/>
</dbReference>
<keyword evidence="4" id="KW-0408">Iron</keyword>
<protein>
    <recommendedName>
        <fullName evidence="10">Radical SAM protein</fullName>
    </recommendedName>
</protein>
<evidence type="ECO:0008006" key="10">
    <source>
        <dbReference type="Google" id="ProtNLM"/>
    </source>
</evidence>
<evidence type="ECO:0000256" key="5">
    <source>
        <dbReference type="ARBA" id="ARBA00023014"/>
    </source>
</evidence>
<dbReference type="SUPFAM" id="SSF102114">
    <property type="entry name" value="Radical SAM enzymes"/>
    <property type="match status" value="1"/>
</dbReference>
<dbReference type="SMART" id="SM00729">
    <property type="entry name" value="Elp3"/>
    <property type="match status" value="1"/>
</dbReference>
<evidence type="ECO:0000256" key="3">
    <source>
        <dbReference type="ARBA" id="ARBA00022723"/>
    </source>
</evidence>
<reference evidence="8 9" key="1">
    <citation type="journal article" date="2024" name="Arch. Microbiol.">
        <title>Corallococcus caeni sp. nov., a novel myxobacterium isolated from activated sludge.</title>
        <authorList>
            <person name="Tomita S."/>
            <person name="Nakai R."/>
            <person name="Kuroda K."/>
            <person name="Kurashita H."/>
            <person name="Hatamoto M."/>
            <person name="Yamaguchi T."/>
            <person name="Narihiro T."/>
        </authorList>
    </citation>
    <scope>NUCLEOTIDE SEQUENCE [LARGE SCALE GENOMIC DNA]</scope>
    <source>
        <strain evidence="8 9">NO1</strain>
    </source>
</reference>
<dbReference type="InterPro" id="IPR058240">
    <property type="entry name" value="rSAM_sf"/>
</dbReference>
<sequence>MAPRASPREPFLGERMSNQSFEVISVPPQPRRVILVSIDWTRDKDPRLPLGHASIVAALRHANVDVRAFSFAVNRSDFSEEHILWSVLESARGLEARDVDLGLGVYVWNDRVVKRLLGAVRRSGFAGRIILGGPQVSYAGPGLEQLYPEADGFVRGYGEEAMVAIAATSERVRFPGVHWAGQLDAGVQAQAKLETLASPFLEDVIELSGEQRFIRWETQRGCPFRCSFCQHREAGSRLRRRDLPMARLEEEIELFVYSGVNDIAVLDPLFNLGDHALAVLRTFQRLDYRGRLSLQCHFSTLDDEFLDACEGLAVRLEFGLQTIHEKEARAVERVNHLEKVVEGVRKLHARGIPFEVSIIFGLPEQTLESFRQTVDFCLRRQVPVLKAFPLMLLRGTQLERERARWGLEENDAPIPSVIRSHTFNEQEWSRMEALAEALRQTEGRHPDCVEALEVRVVSLPDTSGWWSPAA</sequence>
<comment type="caution">
    <text evidence="8">The sequence shown here is derived from an EMBL/GenBank/DDBJ whole genome shotgun (WGS) entry which is preliminary data.</text>
</comment>
<name>A0ABQ6R2C7_9BACT</name>
<dbReference type="InterPro" id="IPR006158">
    <property type="entry name" value="Cobalamin-bd"/>
</dbReference>
<dbReference type="Gene3D" id="3.80.30.20">
    <property type="entry name" value="tm_1862 like domain"/>
    <property type="match status" value="1"/>
</dbReference>
<dbReference type="PANTHER" id="PTHR43409">
    <property type="entry name" value="ANAEROBIC MAGNESIUM-PROTOPORPHYRIN IX MONOMETHYL ESTER CYCLASE-RELATED"/>
    <property type="match status" value="1"/>
</dbReference>
<evidence type="ECO:0000259" key="7">
    <source>
        <dbReference type="PROSITE" id="PS51918"/>
    </source>
</evidence>
<keyword evidence="5" id="KW-0411">Iron-sulfur</keyword>
<evidence type="ECO:0000259" key="6">
    <source>
        <dbReference type="PROSITE" id="PS51332"/>
    </source>
</evidence>
<evidence type="ECO:0000313" key="8">
    <source>
        <dbReference type="EMBL" id="GMU10463.1"/>
    </source>
</evidence>
<dbReference type="PANTHER" id="PTHR43409:SF16">
    <property type="entry name" value="SLR0320 PROTEIN"/>
    <property type="match status" value="1"/>
</dbReference>
<dbReference type="InterPro" id="IPR006638">
    <property type="entry name" value="Elp3/MiaA/NifB-like_rSAM"/>
</dbReference>
<dbReference type="SFLD" id="SFLDS00029">
    <property type="entry name" value="Radical_SAM"/>
    <property type="match status" value="1"/>
</dbReference>
<evidence type="ECO:0000256" key="2">
    <source>
        <dbReference type="ARBA" id="ARBA00022691"/>
    </source>
</evidence>
<feature type="domain" description="Radical SAM core" evidence="7">
    <location>
        <begin position="208"/>
        <end position="430"/>
    </location>
</feature>
<proteinExistence type="predicted"/>
<keyword evidence="2" id="KW-0949">S-adenosyl-L-methionine</keyword>
<dbReference type="PROSITE" id="PS51918">
    <property type="entry name" value="RADICAL_SAM"/>
    <property type="match status" value="1"/>
</dbReference>
<dbReference type="EMBL" id="BTTX01000008">
    <property type="protein sequence ID" value="GMU10463.1"/>
    <property type="molecule type" value="Genomic_DNA"/>
</dbReference>
<dbReference type="CDD" id="cd01335">
    <property type="entry name" value="Radical_SAM"/>
    <property type="match status" value="1"/>
</dbReference>
<accession>A0ABQ6R2C7</accession>
<evidence type="ECO:0000256" key="1">
    <source>
        <dbReference type="ARBA" id="ARBA00001966"/>
    </source>
</evidence>
<gene>
    <name evidence="8" type="ORF">ASNO1_67170</name>
</gene>
<dbReference type="Pfam" id="PF04055">
    <property type="entry name" value="Radical_SAM"/>
    <property type="match status" value="1"/>
</dbReference>
<evidence type="ECO:0000313" key="9">
    <source>
        <dbReference type="Proteomes" id="UP001342631"/>
    </source>
</evidence>
<dbReference type="InterPro" id="IPR023404">
    <property type="entry name" value="rSAM_horseshoe"/>
</dbReference>
<feature type="domain" description="B12-binding" evidence="6">
    <location>
        <begin position="30"/>
        <end position="176"/>
    </location>
</feature>